<organism evidence="1 2">
    <name type="scientific">Azospirillum thiophilum</name>
    <dbReference type="NCBI Taxonomy" id="528244"/>
    <lineage>
        <taxon>Bacteria</taxon>
        <taxon>Pseudomonadati</taxon>
        <taxon>Pseudomonadota</taxon>
        <taxon>Alphaproteobacteria</taxon>
        <taxon>Rhodospirillales</taxon>
        <taxon>Azospirillaceae</taxon>
        <taxon>Azospirillum</taxon>
    </lineage>
</organism>
<dbReference type="AlphaFoldDB" id="A0AAC8ZWK2"/>
<dbReference type="KEGG" id="ati:AL072_29830"/>
<proteinExistence type="predicted"/>
<name>A0AAC8ZWK2_9PROT</name>
<protein>
    <submittedName>
        <fullName evidence="1">Uncharacterized protein</fullName>
    </submittedName>
</protein>
<sequence>MLSEALARLRQYNLNPFKIDTNPFGLTGTGGTDTNLEPMLADVATVGTELQTALGTTAAGLSAVLMAWDVGTAVGDPGAGKMRASSPNPATGSYSLVLSTTDADGVSIAAVLTELGASSSMTKARARVVKVGDRSTYVDLLVTGVAVAAGYQVVAVTCIGGPGGFATGDAVAMGWVRTGDKGDTGAAGAQGAGPVYYSTPTAGTANAQTLSGPLASLAGNPSIEWIAGATNGSMSRTNACLQSADFSTTWATFGGAAVTANTATAPDGTTNADMISGGTGAGVNQSISVTADTTTRVYSTFLKAGTSSACRIQLNHGSAQCGLNVNLSAGTISTWFGSPVASSIDPIPGGFYRVSVAIANNSGTTIVPHVFPVQGSGSGTVYAWGAQVETGSVPTAYIPTTIGSVTVTDGYMTLAVGSTQARPLLDYAGKAPAAGAVTYGRKYVVTYDGAYWRLAGGGAGASSVNLAATHAALFSI</sequence>
<keyword evidence="2" id="KW-1185">Reference proteome</keyword>
<reference evidence="1 2" key="2">
    <citation type="journal article" date="2016" name="Genome Announc.">
        <title>Complete Genome Sequence of a Strain of Azospirillum thiophilum Isolated from a Sulfide Spring.</title>
        <authorList>
            <person name="Fomenkov A."/>
            <person name="Vincze T."/>
            <person name="Grabovich M."/>
            <person name="Anton B.P."/>
            <person name="Dubinina G."/>
            <person name="Orlova M."/>
            <person name="Belousova E."/>
            <person name="Roberts R.J."/>
        </authorList>
    </citation>
    <scope>NUCLEOTIDE SEQUENCE [LARGE SCALE GENOMIC DNA]</scope>
    <source>
        <strain evidence="1 2">BV-S</strain>
    </source>
</reference>
<evidence type="ECO:0000313" key="2">
    <source>
        <dbReference type="Proteomes" id="UP000069935"/>
    </source>
</evidence>
<gene>
    <name evidence="1" type="ORF">AL072_29830</name>
</gene>
<reference evidence="2" key="1">
    <citation type="submission" date="2015-08" db="EMBL/GenBank/DDBJ databases">
        <title>Complete Genome Sequence of Azospirillum thiophilum BV-S.</title>
        <authorList>
            <person name="Fomenkov A."/>
            <person name="Vincze T."/>
            <person name="Grabovich M."/>
            <person name="Dubinina G."/>
            <person name="Orlova M."/>
            <person name="Belousova E."/>
            <person name="Roberts R.J."/>
        </authorList>
    </citation>
    <scope>NUCLEOTIDE SEQUENCE [LARGE SCALE GENOMIC DNA]</scope>
    <source>
        <strain evidence="2">BV-S</strain>
    </source>
</reference>
<dbReference type="Proteomes" id="UP000069935">
    <property type="component" value="Chromosome 6"/>
</dbReference>
<accession>A0AAC8ZWK2</accession>
<dbReference type="EMBL" id="CP012406">
    <property type="protein sequence ID" value="ALG75145.1"/>
    <property type="molecule type" value="Genomic_DNA"/>
</dbReference>
<evidence type="ECO:0000313" key="1">
    <source>
        <dbReference type="EMBL" id="ALG75145.1"/>
    </source>
</evidence>